<feature type="domain" description="UTP23 sensor motif region" evidence="9">
    <location>
        <begin position="223"/>
        <end position="234"/>
    </location>
</feature>
<feature type="region of interest" description="Disordered" evidence="8">
    <location>
        <begin position="192"/>
        <end position="323"/>
    </location>
</feature>
<protein>
    <recommendedName>
        <fullName evidence="7">U three protein 23</fullName>
    </recommendedName>
</protein>
<comment type="caution">
    <text evidence="10">The sequence shown here is derived from an EMBL/GenBank/DDBJ whole genome shotgun (WGS) entry which is preliminary data.</text>
</comment>
<keyword evidence="4" id="KW-0539">Nucleus</keyword>
<dbReference type="FunCoup" id="A0A4Q1BHD2">
    <property type="interactions" value="600"/>
</dbReference>
<dbReference type="InterPro" id="IPR006984">
    <property type="entry name" value="Fcf1/UTP23"/>
</dbReference>
<comment type="similarity">
    <text evidence="6">Belongs to the UTP23/FCF1 family. UTP23 subfamily.</text>
</comment>
<comment type="function">
    <text evidence="5">Involved in rRNA-processing and ribosome biogenesis.</text>
</comment>
<dbReference type="Gene3D" id="3.40.50.1010">
    <property type="entry name" value="5'-nuclease"/>
    <property type="match status" value="1"/>
</dbReference>
<dbReference type="FunFam" id="3.40.50.1010:FF:000006">
    <property type="entry name" value="rRNA-processing protein UTP23 homolog"/>
    <property type="match status" value="1"/>
</dbReference>
<evidence type="ECO:0000313" key="11">
    <source>
        <dbReference type="Proteomes" id="UP000289152"/>
    </source>
</evidence>
<evidence type="ECO:0000313" key="10">
    <source>
        <dbReference type="EMBL" id="RXK37016.1"/>
    </source>
</evidence>
<dbReference type="VEuPathDB" id="FungiDB:TREMEDRAFT_17689"/>
<dbReference type="GO" id="GO:0006364">
    <property type="term" value="P:rRNA processing"/>
    <property type="evidence" value="ECO:0007669"/>
    <property type="project" value="UniProtKB-KW"/>
</dbReference>
<accession>A0A4Q1BHD2</accession>
<keyword evidence="3" id="KW-0698">rRNA processing</keyword>
<dbReference type="Pfam" id="PF24779">
    <property type="entry name" value="UTP23_sensor"/>
    <property type="match status" value="1"/>
</dbReference>
<dbReference type="OrthoDB" id="25675at2759"/>
<comment type="subcellular location">
    <subcellularLocation>
        <location evidence="1">Nucleus</location>
        <location evidence="1">Nucleolus</location>
    </subcellularLocation>
</comment>
<name>A0A4Q1BHD2_TREME</name>
<dbReference type="EMBL" id="SDIL01000080">
    <property type="protein sequence ID" value="RXK37016.1"/>
    <property type="molecule type" value="Genomic_DNA"/>
</dbReference>
<dbReference type="PANTHER" id="PTHR12416">
    <property type="entry name" value="RRNA-PROCESSING PROTEIN UTP23 HOMOLOG"/>
    <property type="match status" value="1"/>
</dbReference>
<dbReference type="STRING" id="5217.A0A4Q1BHD2"/>
<evidence type="ECO:0000256" key="4">
    <source>
        <dbReference type="ARBA" id="ARBA00023242"/>
    </source>
</evidence>
<keyword evidence="11" id="KW-1185">Reference proteome</keyword>
<evidence type="ECO:0000256" key="6">
    <source>
        <dbReference type="ARBA" id="ARBA00038503"/>
    </source>
</evidence>
<sequence length="323" mass="35425">MRTKRAKTYKRAMAMYTRVFGFRQPYQILINDDLLLKSPPGMNLVKQLEMCVQGEIKIMITQCSIQSLYSLGPSHQPLIQFAKSFERRKCNHRLPLSSHECLTDVIGPNNKHRYILAAQAYGLRKDLEKVPGLPVVHFNPKGVLVLSPFSEASLKVKTGLEEQKRGEGEGIEVGVDKNIILPAGTGTIRSAGLGEANGASGSRGSRMNGGVGLERRELRGKRKGPNPLSVKKKKPRIQSISATGEKETFSRAQLQTGGKRPQTIAAREKRGGVDEFGQGEIGLSIGDGTNKKESRTGGENQGKKRKRRRKNGESVVEVLGVQG</sequence>
<dbReference type="AlphaFoldDB" id="A0A4Q1BHD2"/>
<dbReference type="Pfam" id="PF04900">
    <property type="entry name" value="Fcf1"/>
    <property type="match status" value="1"/>
</dbReference>
<dbReference type="InterPro" id="IPR057776">
    <property type="entry name" value="UTP23_sensor"/>
</dbReference>
<evidence type="ECO:0000256" key="7">
    <source>
        <dbReference type="ARBA" id="ARBA00076388"/>
    </source>
</evidence>
<evidence type="ECO:0000256" key="2">
    <source>
        <dbReference type="ARBA" id="ARBA00022517"/>
    </source>
</evidence>
<feature type="compositionally biased region" description="Basic residues" evidence="8">
    <location>
        <begin position="218"/>
        <end position="236"/>
    </location>
</feature>
<dbReference type="GO" id="GO:0032040">
    <property type="term" value="C:small-subunit processome"/>
    <property type="evidence" value="ECO:0007669"/>
    <property type="project" value="InterPro"/>
</dbReference>
<evidence type="ECO:0000256" key="5">
    <source>
        <dbReference type="ARBA" id="ARBA00037300"/>
    </source>
</evidence>
<keyword evidence="2" id="KW-0690">Ribosome biogenesis</keyword>
<reference evidence="10 11" key="1">
    <citation type="submission" date="2016-06" db="EMBL/GenBank/DDBJ databases">
        <title>Evolution of pathogenesis and genome organization in the Tremellales.</title>
        <authorList>
            <person name="Cuomo C."/>
            <person name="Litvintseva A."/>
            <person name="Heitman J."/>
            <person name="Chen Y."/>
            <person name="Sun S."/>
            <person name="Springer D."/>
            <person name="Dromer F."/>
            <person name="Young S."/>
            <person name="Zeng Q."/>
            <person name="Chapman S."/>
            <person name="Gujja S."/>
            <person name="Saif S."/>
            <person name="Birren B."/>
        </authorList>
    </citation>
    <scope>NUCLEOTIDE SEQUENCE [LARGE SCALE GENOMIC DNA]</scope>
    <source>
        <strain evidence="10 11">ATCC 28783</strain>
    </source>
</reference>
<gene>
    <name evidence="10" type="ORF">M231_05723</name>
</gene>
<dbReference type="InParanoid" id="A0A4Q1BHD2"/>
<evidence type="ECO:0000256" key="1">
    <source>
        <dbReference type="ARBA" id="ARBA00004604"/>
    </source>
</evidence>
<dbReference type="Proteomes" id="UP000289152">
    <property type="component" value="Unassembled WGS sequence"/>
</dbReference>
<evidence type="ECO:0000256" key="3">
    <source>
        <dbReference type="ARBA" id="ARBA00022552"/>
    </source>
</evidence>
<proteinExistence type="inferred from homology"/>
<dbReference type="CDD" id="cd09865">
    <property type="entry name" value="PIN_ScUtp23p-like"/>
    <property type="match status" value="1"/>
</dbReference>
<evidence type="ECO:0000259" key="9">
    <source>
        <dbReference type="Pfam" id="PF24779"/>
    </source>
</evidence>
<organism evidence="10 11">
    <name type="scientific">Tremella mesenterica</name>
    <name type="common">Jelly fungus</name>
    <dbReference type="NCBI Taxonomy" id="5217"/>
    <lineage>
        <taxon>Eukaryota</taxon>
        <taxon>Fungi</taxon>
        <taxon>Dikarya</taxon>
        <taxon>Basidiomycota</taxon>
        <taxon>Agaricomycotina</taxon>
        <taxon>Tremellomycetes</taxon>
        <taxon>Tremellales</taxon>
        <taxon>Tremellaceae</taxon>
        <taxon>Tremella</taxon>
    </lineage>
</organism>
<evidence type="ECO:0000256" key="8">
    <source>
        <dbReference type="SAM" id="MobiDB-lite"/>
    </source>
</evidence>